<dbReference type="EMBL" id="HBGF01043838">
    <property type="protein sequence ID" value="CAD9144177.1"/>
    <property type="molecule type" value="Transcribed_RNA"/>
</dbReference>
<proteinExistence type="predicted"/>
<organism evidence="3">
    <name type="scientific">Neobodo designis</name>
    <name type="common">Flagellated protozoan</name>
    <name type="synonym">Bodo designis</name>
    <dbReference type="NCBI Taxonomy" id="312471"/>
    <lineage>
        <taxon>Eukaryota</taxon>
        <taxon>Discoba</taxon>
        <taxon>Euglenozoa</taxon>
        <taxon>Kinetoplastea</taxon>
        <taxon>Metakinetoplastina</taxon>
        <taxon>Neobodonida</taxon>
        <taxon>Neobodo</taxon>
    </lineage>
</organism>
<evidence type="ECO:0000256" key="1">
    <source>
        <dbReference type="SAM" id="MobiDB-lite"/>
    </source>
</evidence>
<accession>A0A7S1W1X5</accession>
<gene>
    <name evidence="3" type="ORF">NDES1114_LOCUS29312</name>
</gene>
<dbReference type="Pfam" id="PF08378">
    <property type="entry name" value="NERD"/>
    <property type="match status" value="1"/>
</dbReference>
<reference evidence="3" key="1">
    <citation type="submission" date="2021-01" db="EMBL/GenBank/DDBJ databases">
        <authorList>
            <person name="Corre E."/>
            <person name="Pelletier E."/>
            <person name="Niang G."/>
            <person name="Scheremetjew M."/>
            <person name="Finn R."/>
            <person name="Kale V."/>
            <person name="Holt S."/>
            <person name="Cochrane G."/>
            <person name="Meng A."/>
            <person name="Brown T."/>
            <person name="Cohen L."/>
        </authorList>
    </citation>
    <scope>NUCLEOTIDE SEQUENCE</scope>
    <source>
        <strain evidence="3">CCAP 1951/1</strain>
    </source>
</reference>
<evidence type="ECO:0000259" key="2">
    <source>
        <dbReference type="Pfam" id="PF08378"/>
    </source>
</evidence>
<dbReference type="PANTHER" id="PTHR35287">
    <property type="entry name" value="SI:ZFOS-911D5.4"/>
    <property type="match status" value="1"/>
</dbReference>
<name>A0A7S1W1X5_NEODS</name>
<dbReference type="PANTHER" id="PTHR35287:SF1">
    <property type="entry name" value="SI:ZFOS-911D5.4"/>
    <property type="match status" value="1"/>
</dbReference>
<dbReference type="AlphaFoldDB" id="A0A7S1W1X5"/>
<feature type="region of interest" description="Disordered" evidence="1">
    <location>
        <begin position="304"/>
        <end position="336"/>
    </location>
</feature>
<protein>
    <recommendedName>
        <fullName evidence="2">NERD domain-containing protein</fullName>
    </recommendedName>
</protein>
<feature type="compositionally biased region" description="Basic and acidic residues" evidence="1">
    <location>
        <begin position="319"/>
        <end position="334"/>
    </location>
</feature>
<feature type="domain" description="NERD" evidence="2">
    <location>
        <begin position="49"/>
        <end position="148"/>
    </location>
</feature>
<dbReference type="InterPro" id="IPR011528">
    <property type="entry name" value="NERD"/>
</dbReference>
<evidence type="ECO:0000313" key="3">
    <source>
        <dbReference type="EMBL" id="CAD9144177.1"/>
    </source>
</evidence>
<sequence>MSGILNGLLSWSHRAALSYREVAQEKQRYHLALDAEDALGDVMQGLGHLADSIHLRKRIHVPEQGRSREIDVIAVTHCLYVVEVKNWAGKIWSNGNKWYQLPPRPGARALEFDDVLEECEYKARALVRTLMKHGVEMPAGSVRAIVVFANEKAQLDPATVGKHPSVFTREQFKDTVEPRSRTRDFLSYIAPSILASKSDIPVALRQKINGLLSKTRTWDTVVKHNGERYQGDLKWIKLVEYQDWRHVRDAQAGLNVQRQDIESVDLSWASPAWYGVLGAMWQGAAGVLTITVGKKYPMVAGDATAASAGGKGSGGAKKQPRESRRLDADPDAPRTHVVRLSTRSTHKNTIDVNHVVFQPAGQQGPSVFPLSEVATMELSANADRVGARPFQ</sequence>